<dbReference type="InterPro" id="IPR036412">
    <property type="entry name" value="HAD-like_sf"/>
</dbReference>
<dbReference type="NCBIfam" id="TIGR01549">
    <property type="entry name" value="HAD-SF-IA-v1"/>
    <property type="match status" value="1"/>
</dbReference>
<dbReference type="AlphaFoldDB" id="A0A0R1KSP7"/>
<gene>
    <name evidence="1" type="ORF">FD17_GL001877</name>
</gene>
<dbReference type="SFLD" id="SFLDG01129">
    <property type="entry name" value="C1.5:_HAD__Beta-PGM__Phosphata"/>
    <property type="match status" value="1"/>
</dbReference>
<name>A0A0R1KSP7_9LACO</name>
<evidence type="ECO:0000313" key="2">
    <source>
        <dbReference type="Proteomes" id="UP000051581"/>
    </source>
</evidence>
<dbReference type="InterPro" id="IPR023214">
    <property type="entry name" value="HAD_sf"/>
</dbReference>
<keyword evidence="2" id="KW-1185">Reference proteome</keyword>
<organism evidence="1 2">
    <name type="scientific">Lentilactobacillus sunkii DSM 19904</name>
    <dbReference type="NCBI Taxonomy" id="1423808"/>
    <lineage>
        <taxon>Bacteria</taxon>
        <taxon>Bacillati</taxon>
        <taxon>Bacillota</taxon>
        <taxon>Bacilli</taxon>
        <taxon>Lactobacillales</taxon>
        <taxon>Lactobacillaceae</taxon>
        <taxon>Lentilactobacillus</taxon>
    </lineage>
</organism>
<protein>
    <submittedName>
        <fullName evidence="1">Phosphoglycolate phosphatase, bacterial</fullName>
    </submittedName>
</protein>
<dbReference type="Gene3D" id="3.40.50.1000">
    <property type="entry name" value="HAD superfamily/HAD-like"/>
    <property type="match status" value="1"/>
</dbReference>
<dbReference type="InterPro" id="IPR006439">
    <property type="entry name" value="HAD-SF_hydro_IA"/>
</dbReference>
<accession>A0A0R1KSP7</accession>
<dbReference type="SFLD" id="SFLDS00003">
    <property type="entry name" value="Haloacid_Dehalogenase"/>
    <property type="match status" value="1"/>
</dbReference>
<dbReference type="SFLD" id="SFLDG01135">
    <property type="entry name" value="C1.5.6:_HAD__Beta-PGM__Phospha"/>
    <property type="match status" value="1"/>
</dbReference>
<dbReference type="EMBL" id="AZEA01000037">
    <property type="protein sequence ID" value="KRK86621.1"/>
    <property type="molecule type" value="Genomic_DNA"/>
</dbReference>
<dbReference type="PATRIC" id="fig|1423808.3.peg.1902"/>
<evidence type="ECO:0000313" key="1">
    <source>
        <dbReference type="EMBL" id="KRK86621.1"/>
    </source>
</evidence>
<dbReference type="PANTHER" id="PTHR43434">
    <property type="entry name" value="PHOSPHOGLYCOLATE PHOSPHATASE"/>
    <property type="match status" value="1"/>
</dbReference>
<dbReference type="RefSeq" id="WP_057826470.1">
    <property type="nucleotide sequence ID" value="NZ_AZEA01000037.1"/>
</dbReference>
<dbReference type="Gene3D" id="1.10.150.240">
    <property type="entry name" value="Putative phosphatase, domain 2"/>
    <property type="match status" value="1"/>
</dbReference>
<dbReference type="GO" id="GO:0006281">
    <property type="term" value="P:DNA repair"/>
    <property type="evidence" value="ECO:0007669"/>
    <property type="project" value="TreeGrafter"/>
</dbReference>
<dbReference type="InterPro" id="IPR050155">
    <property type="entry name" value="HAD-like_hydrolase_sf"/>
</dbReference>
<dbReference type="Pfam" id="PF13419">
    <property type="entry name" value="HAD_2"/>
    <property type="match status" value="1"/>
</dbReference>
<dbReference type="InterPro" id="IPR023198">
    <property type="entry name" value="PGP-like_dom2"/>
</dbReference>
<reference evidence="1 2" key="1">
    <citation type="journal article" date="2015" name="Genome Announc.">
        <title>Expanding the biotechnology potential of lactobacilli through comparative genomics of 213 strains and associated genera.</title>
        <authorList>
            <person name="Sun Z."/>
            <person name="Harris H.M."/>
            <person name="McCann A."/>
            <person name="Guo C."/>
            <person name="Argimon S."/>
            <person name="Zhang W."/>
            <person name="Yang X."/>
            <person name="Jeffery I.B."/>
            <person name="Cooney J.C."/>
            <person name="Kagawa T.F."/>
            <person name="Liu W."/>
            <person name="Song Y."/>
            <person name="Salvetti E."/>
            <person name="Wrobel A."/>
            <person name="Rasinkangas P."/>
            <person name="Parkhill J."/>
            <person name="Rea M.C."/>
            <person name="O'Sullivan O."/>
            <person name="Ritari J."/>
            <person name="Douillard F.P."/>
            <person name="Paul Ross R."/>
            <person name="Yang R."/>
            <person name="Briner A.E."/>
            <person name="Felis G.E."/>
            <person name="de Vos W.M."/>
            <person name="Barrangou R."/>
            <person name="Klaenhammer T.R."/>
            <person name="Caufield P.W."/>
            <person name="Cui Y."/>
            <person name="Zhang H."/>
            <person name="O'Toole P.W."/>
        </authorList>
    </citation>
    <scope>NUCLEOTIDE SEQUENCE [LARGE SCALE GENOMIC DNA]</scope>
    <source>
        <strain evidence="1 2">DSM 19904</strain>
    </source>
</reference>
<comment type="caution">
    <text evidence="1">The sequence shown here is derived from an EMBL/GenBank/DDBJ whole genome shotgun (WGS) entry which is preliminary data.</text>
</comment>
<dbReference type="OrthoDB" id="9792518at2"/>
<dbReference type="SUPFAM" id="SSF56784">
    <property type="entry name" value="HAD-like"/>
    <property type="match status" value="1"/>
</dbReference>
<dbReference type="Proteomes" id="UP000051581">
    <property type="component" value="Unassembled WGS sequence"/>
</dbReference>
<sequence length="214" mass="23978">MINNYFFDFDKTLASSGNASVSATKEAYKSMGLTVPNTNSILSYMGIPAEISFKKMAVEKLDSKQILQLTDKFRSIYQDVELQSTKLYPGILEMLQQLSHEKKNLFIVSSKKTDAVKRNLKNLKIIGFFNAVVGFDMVKNYKPAPDGILLLIDIYHLNKVESIMVGDAKYDIQMGHAAGVKTCGALWDAFDVQGLTKAHPTYLIDQPKQLLKLE</sequence>
<proteinExistence type="predicted"/>
<dbReference type="PANTHER" id="PTHR43434:SF26">
    <property type="entry name" value="PYROPHOSPHATASE PPAX"/>
    <property type="match status" value="1"/>
</dbReference>
<dbReference type="InterPro" id="IPR041492">
    <property type="entry name" value="HAD_2"/>
</dbReference>
<dbReference type="GO" id="GO:0005829">
    <property type="term" value="C:cytosol"/>
    <property type="evidence" value="ECO:0007669"/>
    <property type="project" value="TreeGrafter"/>
</dbReference>
<dbReference type="GO" id="GO:0008967">
    <property type="term" value="F:phosphoglycolate phosphatase activity"/>
    <property type="evidence" value="ECO:0007669"/>
    <property type="project" value="TreeGrafter"/>
</dbReference>